<evidence type="ECO:0000256" key="1">
    <source>
        <dbReference type="ARBA" id="ARBA00007198"/>
    </source>
</evidence>
<gene>
    <name evidence="3" type="ORF">C8D85_2369</name>
</gene>
<sequence>MTTIYGIKNCDTMKKAFRWLDEHNIEYTFHDYRKDGLDRELLASWIEQLGWEAVVNKRGTTWRKLTPETQAAMNDQTALEVLLEQPAMIKRPLLDHAQSLTLGFKEDSYSNIFAKQ</sequence>
<dbReference type="NCBIfam" id="NF008107">
    <property type="entry name" value="PRK10853.1"/>
    <property type="match status" value="1"/>
</dbReference>
<name>A0A4R6X0M8_9GAMM</name>
<dbReference type="RefSeq" id="WP_133562947.1">
    <property type="nucleotide sequence ID" value="NZ_JAJGNH010000002.1"/>
</dbReference>
<proteinExistence type="inferred from homology"/>
<dbReference type="Pfam" id="PF03960">
    <property type="entry name" value="ArsC"/>
    <property type="match status" value="1"/>
</dbReference>
<dbReference type="PANTHER" id="PTHR30041">
    <property type="entry name" value="ARSENATE REDUCTASE"/>
    <property type="match status" value="1"/>
</dbReference>
<dbReference type="InterPro" id="IPR006660">
    <property type="entry name" value="Arsenate_reductase-like"/>
</dbReference>
<dbReference type="NCBIfam" id="TIGR01617">
    <property type="entry name" value="arsC_related"/>
    <property type="match status" value="1"/>
</dbReference>
<dbReference type="InterPro" id="IPR036249">
    <property type="entry name" value="Thioredoxin-like_sf"/>
</dbReference>
<protein>
    <submittedName>
        <fullName evidence="3">Spx/MgsR family transcriptional regulator</fullName>
    </submittedName>
</protein>
<keyword evidence="4" id="KW-1185">Reference proteome</keyword>
<dbReference type="PANTHER" id="PTHR30041:SF8">
    <property type="entry name" value="PROTEIN YFFB"/>
    <property type="match status" value="1"/>
</dbReference>
<dbReference type="SUPFAM" id="SSF52833">
    <property type="entry name" value="Thioredoxin-like"/>
    <property type="match status" value="1"/>
</dbReference>
<dbReference type="Proteomes" id="UP000295729">
    <property type="component" value="Unassembled WGS sequence"/>
</dbReference>
<comment type="similarity">
    <text evidence="1 2">Belongs to the ArsC family.</text>
</comment>
<organism evidence="3 4">
    <name type="scientific">Marinomonas communis</name>
    <dbReference type="NCBI Taxonomy" id="28254"/>
    <lineage>
        <taxon>Bacteria</taxon>
        <taxon>Pseudomonadati</taxon>
        <taxon>Pseudomonadota</taxon>
        <taxon>Gammaproteobacteria</taxon>
        <taxon>Oceanospirillales</taxon>
        <taxon>Oceanospirillaceae</taxon>
        <taxon>Marinomonas</taxon>
    </lineage>
</organism>
<reference evidence="3 4" key="1">
    <citation type="submission" date="2019-03" db="EMBL/GenBank/DDBJ databases">
        <title>Genomic Encyclopedia of Type Strains, Phase IV (KMG-IV): sequencing the most valuable type-strain genomes for metagenomic binning, comparative biology and taxonomic classification.</title>
        <authorList>
            <person name="Goeker M."/>
        </authorList>
    </citation>
    <scope>NUCLEOTIDE SEQUENCE [LARGE SCALE GENOMIC DNA]</scope>
    <source>
        <strain evidence="3 4">DSM 5604</strain>
    </source>
</reference>
<dbReference type="InterPro" id="IPR006504">
    <property type="entry name" value="Tscrpt_reg_Spx/MgsR"/>
</dbReference>
<dbReference type="Gene3D" id="3.40.30.10">
    <property type="entry name" value="Glutaredoxin"/>
    <property type="match status" value="1"/>
</dbReference>
<evidence type="ECO:0000313" key="3">
    <source>
        <dbReference type="EMBL" id="TDR12336.1"/>
    </source>
</evidence>
<accession>A0A4R6X0M8</accession>
<evidence type="ECO:0000313" key="4">
    <source>
        <dbReference type="Proteomes" id="UP000295729"/>
    </source>
</evidence>
<dbReference type="AlphaFoldDB" id="A0A4R6X0M8"/>
<evidence type="ECO:0000256" key="2">
    <source>
        <dbReference type="PROSITE-ProRule" id="PRU01282"/>
    </source>
</evidence>
<dbReference type="EMBL" id="SNZA01000004">
    <property type="protein sequence ID" value="TDR12336.1"/>
    <property type="molecule type" value="Genomic_DNA"/>
</dbReference>
<dbReference type="PROSITE" id="PS51353">
    <property type="entry name" value="ARSC"/>
    <property type="match status" value="1"/>
</dbReference>
<dbReference type="CDD" id="cd03035">
    <property type="entry name" value="ArsC_Yffb"/>
    <property type="match status" value="1"/>
</dbReference>
<dbReference type="OrthoDB" id="9803749at2"/>
<comment type="caution">
    <text evidence="3">The sequence shown here is derived from an EMBL/GenBank/DDBJ whole genome shotgun (WGS) entry which is preliminary data.</text>
</comment>